<keyword evidence="2" id="KW-1185">Reference proteome</keyword>
<accession>A0A077MF60</accession>
<evidence type="ECO:0000313" key="1">
    <source>
        <dbReference type="EMBL" id="CCI54660.1"/>
    </source>
</evidence>
<organism evidence="1 2">
    <name type="scientific">Nostocoides jenkinsii Ben 74</name>
    <dbReference type="NCBI Taxonomy" id="1193518"/>
    <lineage>
        <taxon>Bacteria</taxon>
        <taxon>Bacillati</taxon>
        <taxon>Actinomycetota</taxon>
        <taxon>Actinomycetes</taxon>
        <taxon>Micrococcales</taxon>
        <taxon>Intrasporangiaceae</taxon>
        <taxon>Nostocoides</taxon>
    </lineage>
</organism>
<protein>
    <submittedName>
        <fullName evidence="1">Uncharacterized protein</fullName>
    </submittedName>
</protein>
<proteinExistence type="predicted"/>
<reference evidence="1 2" key="1">
    <citation type="journal article" date="2013" name="ISME J.">
        <title>A metabolic model for members of the genus Tetrasphaera involved in enhanced biological phosphorus removal.</title>
        <authorList>
            <person name="Kristiansen R."/>
            <person name="Nguyen H.T.T."/>
            <person name="Saunders A.M."/>
            <person name="Nielsen J.L."/>
            <person name="Wimmer R."/>
            <person name="Le V.Q."/>
            <person name="McIlroy S.J."/>
            <person name="Petrovski S."/>
            <person name="Seviour R.J."/>
            <person name="Calteau A."/>
            <person name="Nielsen K.L."/>
            <person name="Nielsen P.H."/>
        </authorList>
    </citation>
    <scope>NUCLEOTIDE SEQUENCE [LARGE SCALE GENOMIC DNA]</scope>
    <source>
        <strain evidence="1 2">Ben 74</strain>
    </source>
</reference>
<dbReference type="RefSeq" id="WP_048544110.1">
    <property type="nucleotide sequence ID" value="NZ_HF571038.1"/>
</dbReference>
<dbReference type="Proteomes" id="UP000035720">
    <property type="component" value="Unassembled WGS sequence"/>
</dbReference>
<comment type="caution">
    <text evidence="1">The sequence shown here is derived from an EMBL/GenBank/DDBJ whole genome shotgun (WGS) entry which is preliminary data.</text>
</comment>
<dbReference type="AlphaFoldDB" id="A0A077MF60"/>
<dbReference type="EMBL" id="CAJC01000194">
    <property type="protein sequence ID" value="CCI54660.1"/>
    <property type="molecule type" value="Genomic_DNA"/>
</dbReference>
<dbReference type="OrthoDB" id="8443433at2"/>
<gene>
    <name evidence="1" type="ORF">BN13_80029</name>
</gene>
<name>A0A077MF60_9MICO</name>
<evidence type="ECO:0000313" key="2">
    <source>
        <dbReference type="Proteomes" id="UP000035720"/>
    </source>
</evidence>
<sequence length="150" mass="15849">MPRGLTIRIPHRDVVIHALTLIGVPASTALVSAVIEATHPGHPPVQYAGLRRDEARAGKPIRVVAAIDTSGEPVRATLALSSWPLADQIIAHTSPPIYAAISTANLTAAAAGYPELSDIAARLSVQPPSRRMVDVDRHVREQAAQQIAGK</sequence>